<accession>A0A8J3F6C2</accession>
<keyword evidence="1" id="KW-0732">Signal</keyword>
<keyword evidence="4" id="KW-1185">Reference proteome</keyword>
<dbReference type="RefSeq" id="WP_188420870.1">
    <property type="nucleotide sequence ID" value="NZ_BMDP01000002.1"/>
</dbReference>
<dbReference type="Proteomes" id="UP000627205">
    <property type="component" value="Unassembled WGS sequence"/>
</dbReference>
<dbReference type="SMART" id="SM00749">
    <property type="entry name" value="BON"/>
    <property type="match status" value="1"/>
</dbReference>
<dbReference type="PROSITE" id="PS51257">
    <property type="entry name" value="PROKAR_LIPOPROTEIN"/>
    <property type="match status" value="1"/>
</dbReference>
<gene>
    <name evidence="3" type="ORF">GCM10011430_18470</name>
</gene>
<dbReference type="Pfam" id="PF04972">
    <property type="entry name" value="BON"/>
    <property type="match status" value="1"/>
</dbReference>
<dbReference type="Gene3D" id="3.30.1340.30">
    <property type="match status" value="1"/>
</dbReference>
<sequence>MKKLMTILLTLTFAAFTAACSSTATSRSTGQTFDDATLTSKVKTEIAQNQGVGKAAAINVDTYRGVVSLAGFVDNRDQAAAAVKSARSVEGVKDVKNNLQIKPSK</sequence>
<organism evidence="3 4">
    <name type="scientific">Oxalicibacterium solurbis</name>
    <dbReference type="NCBI Taxonomy" id="69280"/>
    <lineage>
        <taxon>Bacteria</taxon>
        <taxon>Pseudomonadati</taxon>
        <taxon>Pseudomonadota</taxon>
        <taxon>Betaproteobacteria</taxon>
        <taxon>Burkholderiales</taxon>
        <taxon>Oxalobacteraceae</taxon>
        <taxon>Oxalicibacterium</taxon>
    </lineage>
</organism>
<dbReference type="EMBL" id="BMDP01000002">
    <property type="protein sequence ID" value="GGI54673.1"/>
    <property type="molecule type" value="Genomic_DNA"/>
</dbReference>
<name>A0A8J3F6C2_9BURK</name>
<proteinExistence type="predicted"/>
<dbReference type="InterPro" id="IPR051686">
    <property type="entry name" value="Lipoprotein_DolP"/>
</dbReference>
<evidence type="ECO:0000259" key="2">
    <source>
        <dbReference type="PROSITE" id="PS50914"/>
    </source>
</evidence>
<dbReference type="AlphaFoldDB" id="A0A8J3F6C2"/>
<protein>
    <recommendedName>
        <fullName evidence="2">BON domain-containing protein</fullName>
    </recommendedName>
</protein>
<dbReference type="PANTHER" id="PTHR34606">
    <property type="entry name" value="BON DOMAIN-CONTAINING PROTEIN"/>
    <property type="match status" value="1"/>
</dbReference>
<dbReference type="PROSITE" id="PS50914">
    <property type="entry name" value="BON"/>
    <property type="match status" value="1"/>
</dbReference>
<comment type="caution">
    <text evidence="3">The sequence shown here is derived from an EMBL/GenBank/DDBJ whole genome shotgun (WGS) entry which is preliminary data.</text>
</comment>
<evidence type="ECO:0000313" key="3">
    <source>
        <dbReference type="EMBL" id="GGI54673.1"/>
    </source>
</evidence>
<feature type="domain" description="BON" evidence="2">
    <location>
        <begin position="34"/>
        <end position="103"/>
    </location>
</feature>
<reference evidence="3" key="2">
    <citation type="submission" date="2020-09" db="EMBL/GenBank/DDBJ databases">
        <authorList>
            <person name="Sun Q."/>
            <person name="Sedlacek I."/>
        </authorList>
    </citation>
    <scope>NUCLEOTIDE SEQUENCE</scope>
    <source>
        <strain evidence="3">CCM 7664</strain>
    </source>
</reference>
<reference evidence="3" key="1">
    <citation type="journal article" date="2014" name="Int. J. Syst. Evol. Microbiol.">
        <title>Complete genome sequence of Corynebacterium casei LMG S-19264T (=DSM 44701T), isolated from a smear-ripened cheese.</title>
        <authorList>
            <consortium name="US DOE Joint Genome Institute (JGI-PGF)"/>
            <person name="Walter F."/>
            <person name="Albersmeier A."/>
            <person name="Kalinowski J."/>
            <person name="Ruckert C."/>
        </authorList>
    </citation>
    <scope>NUCLEOTIDE SEQUENCE</scope>
    <source>
        <strain evidence="3">CCM 7664</strain>
    </source>
</reference>
<dbReference type="PANTHER" id="PTHR34606:SF16">
    <property type="entry name" value="BON DOMAIN-CONTAINING PROTEIN"/>
    <property type="match status" value="1"/>
</dbReference>
<feature type="chain" id="PRO_5035195908" description="BON domain-containing protein" evidence="1">
    <location>
        <begin position="25"/>
        <end position="105"/>
    </location>
</feature>
<feature type="signal peptide" evidence="1">
    <location>
        <begin position="1"/>
        <end position="24"/>
    </location>
</feature>
<dbReference type="InterPro" id="IPR007055">
    <property type="entry name" value="BON_dom"/>
</dbReference>
<dbReference type="InterPro" id="IPR014004">
    <property type="entry name" value="Transpt-assoc_nodulatn_dom_bac"/>
</dbReference>
<evidence type="ECO:0000256" key="1">
    <source>
        <dbReference type="SAM" id="SignalP"/>
    </source>
</evidence>
<evidence type="ECO:0000313" key="4">
    <source>
        <dbReference type="Proteomes" id="UP000627205"/>
    </source>
</evidence>